<dbReference type="InterPro" id="IPR036412">
    <property type="entry name" value="HAD-like_sf"/>
</dbReference>
<dbReference type="SFLD" id="SFLDG01129">
    <property type="entry name" value="C1.5:_HAD__Beta-PGM__Phosphata"/>
    <property type="match status" value="1"/>
</dbReference>
<dbReference type="InterPro" id="IPR050155">
    <property type="entry name" value="HAD-like_hydrolase_sf"/>
</dbReference>
<dbReference type="InterPro" id="IPR023214">
    <property type="entry name" value="HAD_sf"/>
</dbReference>
<keyword evidence="2" id="KW-1185">Reference proteome</keyword>
<organism evidence="1 2">
    <name type="scientific">Sinorhizobium numidicum</name>
    <dbReference type="NCBI Taxonomy" id="680248"/>
    <lineage>
        <taxon>Bacteria</taxon>
        <taxon>Pseudomonadati</taxon>
        <taxon>Pseudomonadota</taxon>
        <taxon>Alphaproteobacteria</taxon>
        <taxon>Hyphomicrobiales</taxon>
        <taxon>Rhizobiaceae</taxon>
        <taxon>Sinorhizobium/Ensifer group</taxon>
        <taxon>Sinorhizobium</taxon>
    </lineage>
</organism>
<reference evidence="1 2" key="1">
    <citation type="submission" date="2023-03" db="EMBL/GenBank/DDBJ databases">
        <authorList>
            <person name="Kaur S."/>
            <person name="Espinosa-Saiz D."/>
            <person name="Velazquez E."/>
            <person name="Menendez E."/>
            <person name="diCenzo G.C."/>
        </authorList>
    </citation>
    <scope>NUCLEOTIDE SEQUENCE [LARGE SCALE GENOMIC DNA]</scope>
    <source>
        <strain evidence="1 2">LMG 27395</strain>
    </source>
</reference>
<proteinExistence type="predicted"/>
<dbReference type="Gene3D" id="1.10.150.240">
    <property type="entry name" value="Putative phosphatase, domain 2"/>
    <property type="match status" value="1"/>
</dbReference>
<name>A0ABY8CTY9_9HYPH</name>
<dbReference type="EMBL" id="CP120371">
    <property type="protein sequence ID" value="WEX82115.1"/>
    <property type="molecule type" value="Genomic_DNA"/>
</dbReference>
<dbReference type="RefSeq" id="WP_280732853.1">
    <property type="nucleotide sequence ID" value="NZ_CP120368.1"/>
</dbReference>
<dbReference type="SUPFAM" id="SSF56784">
    <property type="entry name" value="HAD-like"/>
    <property type="match status" value="1"/>
</dbReference>
<dbReference type="PANTHER" id="PTHR43434">
    <property type="entry name" value="PHOSPHOGLYCOLATE PHOSPHATASE"/>
    <property type="match status" value="1"/>
</dbReference>
<dbReference type="Proteomes" id="UP001235547">
    <property type="component" value="Chromosome 1"/>
</dbReference>
<accession>A0ABY8CTY9</accession>
<dbReference type="GO" id="GO:0016787">
    <property type="term" value="F:hydrolase activity"/>
    <property type="evidence" value="ECO:0007669"/>
    <property type="project" value="UniProtKB-KW"/>
</dbReference>
<evidence type="ECO:0000313" key="2">
    <source>
        <dbReference type="Proteomes" id="UP001235547"/>
    </source>
</evidence>
<protein>
    <submittedName>
        <fullName evidence="1">HAD-IA family hydrolase</fullName>
    </submittedName>
</protein>
<dbReference type="SFLD" id="SFLDS00003">
    <property type="entry name" value="Haloacid_Dehalogenase"/>
    <property type="match status" value="1"/>
</dbReference>
<dbReference type="InterPro" id="IPR006439">
    <property type="entry name" value="HAD-SF_hydro_IA"/>
</dbReference>
<sequence>MKLVLFDCDGTLVDSAGLIHEVMARTFEAFDRPRPTSDATKAIIGLTLDIAIARLLGQDHVDNRATAMTAHYKAIFGSVRGEQDFHELLFPGIAEMMQSLTARDELLIGAVTGKSRQGLTHIAATHGFDKIFFVSRTADDCPSKPHPAMVMECCAEAGVDPKDTIVIGDAIYDMQMAKAAGADALGVAWGYASMRELTEAGADHIARVPADIIEWMERNHA</sequence>
<evidence type="ECO:0000313" key="1">
    <source>
        <dbReference type="EMBL" id="WEX82115.1"/>
    </source>
</evidence>
<gene>
    <name evidence="1" type="ORF">PYH38_004347</name>
</gene>
<dbReference type="Pfam" id="PF13419">
    <property type="entry name" value="HAD_2"/>
    <property type="match status" value="1"/>
</dbReference>
<dbReference type="InterPro" id="IPR023198">
    <property type="entry name" value="PGP-like_dom2"/>
</dbReference>
<keyword evidence="1" id="KW-0378">Hydrolase</keyword>
<dbReference type="NCBIfam" id="TIGR01549">
    <property type="entry name" value="HAD-SF-IA-v1"/>
    <property type="match status" value="1"/>
</dbReference>
<dbReference type="PANTHER" id="PTHR43434:SF24">
    <property type="entry name" value="HYDROLASE-RELATED"/>
    <property type="match status" value="1"/>
</dbReference>
<dbReference type="Gene3D" id="3.40.50.1000">
    <property type="entry name" value="HAD superfamily/HAD-like"/>
    <property type="match status" value="1"/>
</dbReference>
<dbReference type="SFLD" id="SFLDG01135">
    <property type="entry name" value="C1.5.6:_HAD__Beta-PGM__Phospha"/>
    <property type="match status" value="1"/>
</dbReference>
<dbReference type="InterPro" id="IPR041492">
    <property type="entry name" value="HAD_2"/>
</dbReference>